<dbReference type="GO" id="GO:1990130">
    <property type="term" value="C:GATOR1 complex"/>
    <property type="evidence" value="ECO:0007669"/>
    <property type="project" value="TreeGrafter"/>
</dbReference>
<dbReference type="PANTHER" id="PTHR12991:SF10">
    <property type="entry name" value="GATOR COMPLEX PROTEIN NPRL2"/>
    <property type="match status" value="1"/>
</dbReference>
<protein>
    <submittedName>
        <fullName evidence="2">GATOR complex protein NPRL2</fullName>
    </submittedName>
</protein>
<organism evidence="2 3">
    <name type="scientific">Geodia barretti</name>
    <name type="common">Barrett's horny sponge</name>
    <dbReference type="NCBI Taxonomy" id="519541"/>
    <lineage>
        <taxon>Eukaryota</taxon>
        <taxon>Metazoa</taxon>
        <taxon>Porifera</taxon>
        <taxon>Demospongiae</taxon>
        <taxon>Heteroscleromorpha</taxon>
        <taxon>Tetractinellida</taxon>
        <taxon>Astrophorina</taxon>
        <taxon>Geodiidae</taxon>
        <taxon>Geodia</taxon>
    </lineage>
</organism>
<keyword evidence="3" id="KW-1185">Reference proteome</keyword>
<dbReference type="EMBL" id="CASHTH010000241">
    <property type="protein sequence ID" value="CAI7995261.1"/>
    <property type="molecule type" value="Genomic_DNA"/>
</dbReference>
<evidence type="ECO:0000313" key="3">
    <source>
        <dbReference type="Proteomes" id="UP001174909"/>
    </source>
</evidence>
<gene>
    <name evidence="2" type="ORF">GBAR_LOCUS1658</name>
</gene>
<dbReference type="Pfam" id="PF06218">
    <property type="entry name" value="NPR2"/>
    <property type="match status" value="1"/>
</dbReference>
<reference evidence="2" key="1">
    <citation type="submission" date="2023-03" db="EMBL/GenBank/DDBJ databases">
        <authorList>
            <person name="Steffen K."/>
            <person name="Cardenas P."/>
        </authorList>
    </citation>
    <scope>NUCLEOTIDE SEQUENCE</scope>
</reference>
<dbReference type="AlphaFoldDB" id="A0AA35VW85"/>
<dbReference type="GO" id="GO:0005774">
    <property type="term" value="C:vacuolar membrane"/>
    <property type="evidence" value="ECO:0007669"/>
    <property type="project" value="TreeGrafter"/>
</dbReference>
<accession>A0AA35VW85</accession>
<dbReference type="GO" id="GO:1904262">
    <property type="term" value="P:negative regulation of TORC1 signaling"/>
    <property type="evidence" value="ECO:0007669"/>
    <property type="project" value="TreeGrafter"/>
</dbReference>
<proteinExistence type="inferred from homology"/>
<dbReference type="PANTHER" id="PTHR12991">
    <property type="entry name" value="NITROGEN PERMEASE REGULATOR 2/TUMOR SUPPRESSOR CANDIDATE 4"/>
    <property type="match status" value="1"/>
</dbReference>
<sequence length="182" mass="20375">MAEELKCFFFSEFDPVAGPKISCQVPGSFPMQESFEAVHDLIITKPNLYNRLISVDISGYRIVGSPRCIDDKKYARNAFIFNFVFVFTSSTCTTAYEPIITKVGDTFRTCELESSFLSDNTHRGKLEAIMTQVFEKLNSHGLCTVNVDDTNCLYLKTITLTPTTSSCPRPSCAYIHLLQGGH</sequence>
<comment type="similarity">
    <text evidence="1">Belongs to the NPR2 family.</text>
</comment>
<dbReference type="GO" id="GO:0010508">
    <property type="term" value="P:positive regulation of autophagy"/>
    <property type="evidence" value="ECO:0007669"/>
    <property type="project" value="TreeGrafter"/>
</dbReference>
<evidence type="ECO:0000256" key="1">
    <source>
        <dbReference type="ARBA" id="ARBA00008433"/>
    </source>
</evidence>
<comment type="caution">
    <text evidence="2">The sequence shown here is derived from an EMBL/GenBank/DDBJ whole genome shotgun (WGS) entry which is preliminary data.</text>
</comment>
<dbReference type="Proteomes" id="UP001174909">
    <property type="component" value="Unassembled WGS sequence"/>
</dbReference>
<name>A0AA35VW85_GEOBA</name>
<dbReference type="GO" id="GO:0034198">
    <property type="term" value="P:cellular response to amino acid starvation"/>
    <property type="evidence" value="ECO:0007669"/>
    <property type="project" value="TreeGrafter"/>
</dbReference>
<dbReference type="GO" id="GO:0005096">
    <property type="term" value="F:GTPase activator activity"/>
    <property type="evidence" value="ECO:0007669"/>
    <property type="project" value="TreeGrafter"/>
</dbReference>
<dbReference type="InterPro" id="IPR009348">
    <property type="entry name" value="NPR2-like"/>
</dbReference>
<evidence type="ECO:0000313" key="2">
    <source>
        <dbReference type="EMBL" id="CAI7995261.1"/>
    </source>
</evidence>